<evidence type="ECO:0000256" key="3">
    <source>
        <dbReference type="PIRSR" id="PIRSR000102-1"/>
    </source>
</evidence>
<dbReference type="PROSITE" id="PS00064">
    <property type="entry name" value="L_LDH"/>
    <property type="match status" value="1"/>
</dbReference>
<feature type="domain" description="Lactate/malate dehydrogenase N-terminal" evidence="6">
    <location>
        <begin position="4"/>
        <end position="147"/>
    </location>
</feature>
<feature type="binding site" evidence="4">
    <location>
        <position position="100"/>
    </location>
    <ligand>
        <name>NAD(+)</name>
        <dbReference type="ChEBI" id="CHEBI:57540"/>
    </ligand>
</feature>
<dbReference type="SUPFAM" id="SSF51735">
    <property type="entry name" value="NAD(P)-binding Rossmann-fold domains"/>
    <property type="match status" value="1"/>
</dbReference>
<dbReference type="EMBL" id="BRPL01000004">
    <property type="protein sequence ID" value="GLB47540.1"/>
    <property type="molecule type" value="Genomic_DNA"/>
</dbReference>
<sequence length="313" mass="35181">MTRRIGIIGMGHVGSTIAHCIVHNGYADDLVLIDKNKDKLIADALDFRDAQANLDYHTNIYVNDYSALGDADIVICSIGHIKAQLDPKHYGDRFVEFRLNIPEVKDAAKKVKEAGFHGVVIVITNPCDVMTTIFQRYSEFPKHKVIGTGTMLDSARMKRAVDEAFHVDPRSVSGYNMGEHGNSQFSAWSTIKVKDQPVVEMAEAYHFPIKKVEQSVRVGGYTVFAGKHYTNYAIASAACKLINIVMNDARTEVPVSNYRYKYDTYMSYPIILGRNGLIEQVHIDLTDSEQQKLADSAKFIQDKVNHIKEYVDE</sequence>
<reference evidence="8" key="2">
    <citation type="journal article" date="2023" name="PLoS ONE">
        <title>Philodulcilactobacillus myokoensis gen. nov., sp. nov., a fructophilic, acidophilic, and agar-phobic lactic acid bacterium isolated from fermented vegetable extracts.</title>
        <authorList>
            <person name="Kouya T."/>
            <person name="Ishiyama Y."/>
            <person name="Ohashi S."/>
            <person name="Kumakubo R."/>
            <person name="Yamazaki T."/>
            <person name="Otaki T."/>
        </authorList>
    </citation>
    <scope>NUCLEOTIDE SEQUENCE</scope>
    <source>
        <strain evidence="8">WR16-4</strain>
    </source>
</reference>
<reference evidence="8" key="1">
    <citation type="submission" date="2022-07" db="EMBL/GenBank/DDBJ databases">
        <authorList>
            <person name="Kouya T."/>
            <person name="Ishiyama Y."/>
        </authorList>
    </citation>
    <scope>NUCLEOTIDE SEQUENCE</scope>
    <source>
        <strain evidence="8">WR16-4</strain>
    </source>
</reference>
<name>A0A9W6ET89_9LACO</name>
<feature type="binding site" evidence="4">
    <location>
        <position position="34"/>
    </location>
    <ligand>
        <name>NAD(+)</name>
        <dbReference type="ChEBI" id="CHEBI:57540"/>
    </ligand>
</feature>
<dbReference type="Proteomes" id="UP001144204">
    <property type="component" value="Unassembled WGS sequence"/>
</dbReference>
<gene>
    <name evidence="8" type="primary">hicD2_2</name>
    <name evidence="8" type="ORF">WR164_15190</name>
</gene>
<dbReference type="PIRSF" id="PIRSF000102">
    <property type="entry name" value="Lac_mal_DH"/>
    <property type="match status" value="1"/>
</dbReference>
<evidence type="ECO:0000256" key="5">
    <source>
        <dbReference type="RuleBase" id="RU003369"/>
    </source>
</evidence>
<dbReference type="InterPro" id="IPR036291">
    <property type="entry name" value="NAD(P)-bd_dom_sf"/>
</dbReference>
<proteinExistence type="inferred from homology"/>
<accession>A0A9W6ET89</accession>
<evidence type="ECO:0000259" key="6">
    <source>
        <dbReference type="Pfam" id="PF00056"/>
    </source>
</evidence>
<evidence type="ECO:0000313" key="8">
    <source>
        <dbReference type="EMBL" id="GLB47540.1"/>
    </source>
</evidence>
<evidence type="ECO:0000256" key="1">
    <source>
        <dbReference type="ARBA" id="ARBA00006054"/>
    </source>
</evidence>
<dbReference type="RefSeq" id="WP_286137077.1">
    <property type="nucleotide sequence ID" value="NZ_BRPL01000004.1"/>
</dbReference>
<protein>
    <submittedName>
        <fullName evidence="8">L-lactate dehydrogenase</fullName>
    </submittedName>
</protein>
<dbReference type="InterPro" id="IPR015955">
    <property type="entry name" value="Lactate_DH/Glyco_Ohase_4_C"/>
</dbReference>
<dbReference type="InterPro" id="IPR001236">
    <property type="entry name" value="Lactate/malate_DH_N"/>
</dbReference>
<comment type="similarity">
    <text evidence="1">Belongs to the LDH/MDH superfamily. LDH family.</text>
</comment>
<dbReference type="SUPFAM" id="SSF56327">
    <property type="entry name" value="LDH C-terminal domain-like"/>
    <property type="match status" value="1"/>
</dbReference>
<dbReference type="GO" id="GO:0006089">
    <property type="term" value="P:lactate metabolic process"/>
    <property type="evidence" value="ECO:0007669"/>
    <property type="project" value="TreeGrafter"/>
</dbReference>
<feature type="domain" description="Lactate/malate dehydrogenase C-terminal" evidence="7">
    <location>
        <begin position="150"/>
        <end position="309"/>
    </location>
</feature>
<dbReference type="PANTHER" id="PTHR43128:SF31">
    <property type="entry name" value="L-LACTATE DEHYDROGENASE"/>
    <property type="match status" value="1"/>
</dbReference>
<dbReference type="CDD" id="cd05291">
    <property type="entry name" value="HicDH_like"/>
    <property type="match status" value="1"/>
</dbReference>
<keyword evidence="9" id="KW-1185">Reference proteome</keyword>
<dbReference type="Gene3D" id="3.90.110.10">
    <property type="entry name" value="Lactate dehydrogenase/glycoside hydrolase, family 4, C-terminal"/>
    <property type="match status" value="1"/>
</dbReference>
<dbReference type="InterPro" id="IPR018177">
    <property type="entry name" value="L-lactate_DH_AS"/>
</dbReference>
<dbReference type="AlphaFoldDB" id="A0A9W6ET89"/>
<keyword evidence="2 5" id="KW-0560">Oxidoreductase</keyword>
<feature type="binding site" evidence="4">
    <location>
        <begin position="9"/>
        <end position="14"/>
    </location>
    <ligand>
        <name>NAD(+)</name>
        <dbReference type="ChEBI" id="CHEBI:57540"/>
    </ligand>
</feature>
<organism evidence="8 9">
    <name type="scientific">Philodulcilactobacillus myokoensis</name>
    <dbReference type="NCBI Taxonomy" id="2929573"/>
    <lineage>
        <taxon>Bacteria</taxon>
        <taxon>Bacillati</taxon>
        <taxon>Bacillota</taxon>
        <taxon>Bacilli</taxon>
        <taxon>Lactobacillales</taxon>
        <taxon>Lactobacillaceae</taxon>
        <taxon>Philodulcilactobacillus</taxon>
    </lineage>
</organism>
<evidence type="ECO:0000259" key="7">
    <source>
        <dbReference type="Pfam" id="PF02866"/>
    </source>
</evidence>
<dbReference type="InterPro" id="IPR022383">
    <property type="entry name" value="Lactate/malate_DH_C"/>
</dbReference>
<feature type="binding site" evidence="4">
    <location>
        <begin position="123"/>
        <end position="125"/>
    </location>
    <ligand>
        <name>NAD(+)</name>
        <dbReference type="ChEBI" id="CHEBI:57540"/>
    </ligand>
</feature>
<dbReference type="Pfam" id="PF02866">
    <property type="entry name" value="Ldh_1_C"/>
    <property type="match status" value="1"/>
</dbReference>
<dbReference type="PRINTS" id="PR00086">
    <property type="entry name" value="LLDHDRGNASE"/>
</dbReference>
<evidence type="ECO:0000256" key="4">
    <source>
        <dbReference type="PIRSR" id="PIRSR000102-3"/>
    </source>
</evidence>
<dbReference type="PANTHER" id="PTHR43128">
    <property type="entry name" value="L-2-HYDROXYCARBOXYLATE DEHYDROGENASE (NAD(P)(+))"/>
    <property type="match status" value="1"/>
</dbReference>
<dbReference type="Pfam" id="PF00056">
    <property type="entry name" value="Ldh_1_N"/>
    <property type="match status" value="1"/>
</dbReference>
<dbReference type="InterPro" id="IPR001557">
    <property type="entry name" value="L-lactate/malate_DH"/>
</dbReference>
<dbReference type="Gene3D" id="3.40.50.720">
    <property type="entry name" value="NAD(P)-binding Rossmann-like Domain"/>
    <property type="match status" value="1"/>
</dbReference>
<dbReference type="GO" id="GO:0004459">
    <property type="term" value="F:L-lactate dehydrogenase (NAD+) activity"/>
    <property type="evidence" value="ECO:0007669"/>
    <property type="project" value="InterPro"/>
</dbReference>
<evidence type="ECO:0000256" key="2">
    <source>
        <dbReference type="ARBA" id="ARBA00023002"/>
    </source>
</evidence>
<comment type="caution">
    <text evidence="8">The sequence shown here is derived from an EMBL/GenBank/DDBJ whole genome shotgun (WGS) entry which is preliminary data.</text>
</comment>
<feature type="active site" description="Proton acceptor" evidence="3">
    <location>
        <position position="180"/>
    </location>
</feature>
<keyword evidence="4" id="KW-0520">NAD</keyword>
<evidence type="ECO:0000313" key="9">
    <source>
        <dbReference type="Proteomes" id="UP001144204"/>
    </source>
</evidence>